<keyword evidence="7" id="KW-1185">Reference proteome</keyword>
<name>A0A8J3DPT5_9HYPH</name>
<dbReference type="RefSeq" id="WP_189489801.1">
    <property type="nucleotide sequence ID" value="NZ_BMZO01000006.1"/>
</dbReference>
<dbReference type="EMBL" id="BMZO01000006">
    <property type="protein sequence ID" value="GHC71969.1"/>
    <property type="molecule type" value="Genomic_DNA"/>
</dbReference>
<evidence type="ECO:0000256" key="2">
    <source>
        <dbReference type="ARBA" id="ARBA00023015"/>
    </source>
</evidence>
<dbReference type="GO" id="GO:0003700">
    <property type="term" value="F:DNA-binding transcription factor activity"/>
    <property type="evidence" value="ECO:0007669"/>
    <property type="project" value="InterPro"/>
</dbReference>
<organism evidence="6 7">
    <name type="scientific">Limoniibacter endophyticus</name>
    <dbReference type="NCBI Taxonomy" id="1565040"/>
    <lineage>
        <taxon>Bacteria</taxon>
        <taxon>Pseudomonadati</taxon>
        <taxon>Pseudomonadota</taxon>
        <taxon>Alphaproteobacteria</taxon>
        <taxon>Hyphomicrobiales</taxon>
        <taxon>Bartonellaceae</taxon>
        <taxon>Limoniibacter</taxon>
    </lineage>
</organism>
<sequence>METLDAKALRIFMAVVRYGSIRSAAEHLNLAPSVVSRQIAETERNIGLSLFDRTSRGVGLTDAGELVLDHGNRVVEDIGILAEQLDNLRGVQQSRVKLCCGEGFLGDLVEHGLKSFVKVYPTVKYHVDLAGTDAVLDHVANGDADIGIAYNPLLDTRIRSLAITRQPLCLVAPQGHPLLGKQTVTLAECLAGSQYALLYKGHGVTQLVGRVAADSGFAVAPLLETHSIDALRRFVVAGLGVTFLPRFAISTRLQQSTLGVVELRDPLLAQASAHLMVKARRRLPGSVEKLAGYLAAEMFAFR</sequence>
<evidence type="ECO:0000313" key="6">
    <source>
        <dbReference type="EMBL" id="GHC71969.1"/>
    </source>
</evidence>
<comment type="caution">
    <text evidence="6">The sequence shown here is derived from an EMBL/GenBank/DDBJ whole genome shotgun (WGS) entry which is preliminary data.</text>
</comment>
<dbReference type="GO" id="GO:0005829">
    <property type="term" value="C:cytosol"/>
    <property type="evidence" value="ECO:0007669"/>
    <property type="project" value="TreeGrafter"/>
</dbReference>
<keyword evidence="3" id="KW-0238">DNA-binding</keyword>
<gene>
    <name evidence="6" type="ORF">GCM10010136_19340</name>
</gene>
<dbReference type="PANTHER" id="PTHR30419">
    <property type="entry name" value="HTH-TYPE TRANSCRIPTIONAL REGULATOR YBHD"/>
    <property type="match status" value="1"/>
</dbReference>
<dbReference type="AlphaFoldDB" id="A0A8J3DPT5"/>
<dbReference type="PANTHER" id="PTHR30419:SF8">
    <property type="entry name" value="NITROGEN ASSIMILATION TRANSCRIPTIONAL ACTIVATOR-RELATED"/>
    <property type="match status" value="1"/>
</dbReference>
<dbReference type="SUPFAM" id="SSF53850">
    <property type="entry name" value="Periplasmic binding protein-like II"/>
    <property type="match status" value="1"/>
</dbReference>
<dbReference type="Gene3D" id="1.10.10.10">
    <property type="entry name" value="Winged helix-like DNA-binding domain superfamily/Winged helix DNA-binding domain"/>
    <property type="match status" value="1"/>
</dbReference>
<dbReference type="InterPro" id="IPR050950">
    <property type="entry name" value="HTH-type_LysR_regulators"/>
</dbReference>
<dbReference type="Pfam" id="PF03466">
    <property type="entry name" value="LysR_substrate"/>
    <property type="match status" value="1"/>
</dbReference>
<accession>A0A8J3DPT5</accession>
<dbReference type="GO" id="GO:0003677">
    <property type="term" value="F:DNA binding"/>
    <property type="evidence" value="ECO:0007669"/>
    <property type="project" value="UniProtKB-KW"/>
</dbReference>
<reference evidence="6" key="1">
    <citation type="journal article" date="2014" name="Int. J. Syst. Evol. Microbiol.">
        <title>Complete genome sequence of Corynebacterium casei LMG S-19264T (=DSM 44701T), isolated from a smear-ripened cheese.</title>
        <authorList>
            <consortium name="US DOE Joint Genome Institute (JGI-PGF)"/>
            <person name="Walter F."/>
            <person name="Albersmeier A."/>
            <person name="Kalinowski J."/>
            <person name="Ruckert C."/>
        </authorList>
    </citation>
    <scope>NUCLEOTIDE SEQUENCE</scope>
    <source>
        <strain evidence="6">KCTC 42097</strain>
    </source>
</reference>
<proteinExistence type="inferred from homology"/>
<dbReference type="InterPro" id="IPR000847">
    <property type="entry name" value="LysR_HTH_N"/>
</dbReference>
<dbReference type="InterPro" id="IPR036390">
    <property type="entry name" value="WH_DNA-bd_sf"/>
</dbReference>
<evidence type="ECO:0000256" key="4">
    <source>
        <dbReference type="ARBA" id="ARBA00023163"/>
    </source>
</evidence>
<keyword evidence="4" id="KW-0804">Transcription</keyword>
<dbReference type="InterPro" id="IPR036388">
    <property type="entry name" value="WH-like_DNA-bd_sf"/>
</dbReference>
<evidence type="ECO:0000313" key="7">
    <source>
        <dbReference type="Proteomes" id="UP000641137"/>
    </source>
</evidence>
<feature type="domain" description="HTH lysR-type" evidence="5">
    <location>
        <begin position="4"/>
        <end position="61"/>
    </location>
</feature>
<dbReference type="InterPro" id="IPR005119">
    <property type="entry name" value="LysR_subst-bd"/>
</dbReference>
<reference evidence="6" key="2">
    <citation type="submission" date="2020-09" db="EMBL/GenBank/DDBJ databases">
        <authorList>
            <person name="Sun Q."/>
            <person name="Kim S."/>
        </authorList>
    </citation>
    <scope>NUCLEOTIDE SEQUENCE</scope>
    <source>
        <strain evidence="6">KCTC 42097</strain>
    </source>
</reference>
<dbReference type="Gene3D" id="3.40.190.290">
    <property type="match status" value="1"/>
</dbReference>
<evidence type="ECO:0000256" key="3">
    <source>
        <dbReference type="ARBA" id="ARBA00023125"/>
    </source>
</evidence>
<dbReference type="SUPFAM" id="SSF46785">
    <property type="entry name" value="Winged helix' DNA-binding domain"/>
    <property type="match status" value="1"/>
</dbReference>
<dbReference type="Pfam" id="PF00126">
    <property type="entry name" value="HTH_1"/>
    <property type="match status" value="1"/>
</dbReference>
<keyword evidence="2" id="KW-0805">Transcription regulation</keyword>
<evidence type="ECO:0000259" key="5">
    <source>
        <dbReference type="PROSITE" id="PS50931"/>
    </source>
</evidence>
<dbReference type="PROSITE" id="PS50931">
    <property type="entry name" value="HTH_LYSR"/>
    <property type="match status" value="1"/>
</dbReference>
<dbReference type="Proteomes" id="UP000641137">
    <property type="component" value="Unassembled WGS sequence"/>
</dbReference>
<evidence type="ECO:0000256" key="1">
    <source>
        <dbReference type="ARBA" id="ARBA00009437"/>
    </source>
</evidence>
<protein>
    <submittedName>
        <fullName evidence="6">LysR family transcriptional regulator</fullName>
    </submittedName>
</protein>
<dbReference type="FunFam" id="1.10.10.10:FF:000001">
    <property type="entry name" value="LysR family transcriptional regulator"/>
    <property type="match status" value="1"/>
</dbReference>
<comment type="similarity">
    <text evidence="1">Belongs to the LysR transcriptional regulatory family.</text>
</comment>